<evidence type="ECO:0008006" key="2">
    <source>
        <dbReference type="Google" id="ProtNLM"/>
    </source>
</evidence>
<reference evidence="1" key="1">
    <citation type="journal article" date="2020" name="mSystems">
        <title>Genome- and Community-Level Interaction Insights into Carbon Utilization and Element Cycling Functions of Hydrothermarchaeota in Hydrothermal Sediment.</title>
        <authorList>
            <person name="Zhou Z."/>
            <person name="Liu Y."/>
            <person name="Xu W."/>
            <person name="Pan J."/>
            <person name="Luo Z.H."/>
            <person name="Li M."/>
        </authorList>
    </citation>
    <scope>NUCLEOTIDE SEQUENCE [LARGE SCALE GENOMIC DNA]</scope>
    <source>
        <strain evidence="1">SpSt-1019</strain>
    </source>
</reference>
<evidence type="ECO:0000313" key="1">
    <source>
        <dbReference type="EMBL" id="HHI66026.1"/>
    </source>
</evidence>
<dbReference type="SUPFAM" id="SSF53756">
    <property type="entry name" value="UDP-Glycosyltransferase/glycogen phosphorylase"/>
    <property type="match status" value="1"/>
</dbReference>
<name>A0A7C5PAQ6_9BACT</name>
<protein>
    <recommendedName>
        <fullName evidence="2">Glycosyltransferase</fullName>
    </recommendedName>
</protein>
<dbReference type="AlphaFoldDB" id="A0A7C5PAQ6"/>
<proteinExistence type="predicted"/>
<accession>A0A7C5PAQ6</accession>
<comment type="caution">
    <text evidence="1">The sequence shown here is derived from an EMBL/GenBank/DDBJ whole genome shotgun (WGS) entry which is preliminary data.</text>
</comment>
<dbReference type="Gene3D" id="3.40.50.2000">
    <property type="entry name" value="Glycogen Phosphorylase B"/>
    <property type="match status" value="2"/>
</dbReference>
<gene>
    <name evidence="1" type="ORF">ENL70_05720</name>
</gene>
<sequence>MIKILGVVSDHSGCPYYRMKLPSKFVERYFSDLVEFNVTDEMNESLMKEHDFIIVQKTPYPERLEEFRYIKKLRKKLLLEFDDFYHDVPAFNLARDYWLNRYKYYKKRPLDFFEDMLMTVDRIIVSTKFLKEFYKNFNDNIVVSPNNLDPDIFLKIKPARQLGVENINICWFGSSSHVGDFDIVGEVLGEIALRYENVLIHIGGDIQTFINLKVDETKKIYHHWLPFDVYPFQYSDFQIAVAPILDLPFNRARSALKYYEYGCSNLAGVYDRLDPYELEVENGKCGILAKGKEEWFSAICMLIENEDLRANIAKNAREDILKNHIWNKEKAKFYLTQVIGIDEEDILHPKRIFEKKGFTLKSDEILSIFYFFYPVDENLIQDEIKILEEFTKNLNAELNILKMPEKIENVYSFIEKNIKGEHFAIVTPIFLPDKSDFDIFIKLIKELEENELDIISPTLIDMSGKILSCGIAFKEMDPLKGPVAPGYFLAESVPNFSDDEVQVMNALPFKFLVGKKSFIEKVKDIKTADYENCEYAFIESLLKARDSIWAGVSKKCKVIYAFSEKISQQLHVYRLGMEKDDQKRLFSRVEILPDFYIHTKWYAPNHYDTRIYKYGLTNKDRILEMSSFERGKKIRTPYYSDNYQPDFIAVAVPKEEGSDLKEYYQTLNTQQFGLFKEIEFHDLQFLLDALRSSKEEYIVVSDKDARFHPWFLSYVYGVAKEYSPQLITVDYILEGEPICTPTLSVEFLESYNYIGKTFVVEKSLLIEVLEEMISELPDLDSLFDELLESDVQEIEDEIVEKVCSTSADFHYDLLLRISERNPKTFRIPMHLIRTKKTRNIEEERLALKNHLERIGYNFEKIESKDGYFIIHPEKTKDSIEVFFVGERFSKKIIEEISRDFKVTRVANFKELFEKSKESNSETILVVKSTIRNIDRSAIFGLCSYLSKKDVGLTSLKALYHQNNLVIGTGVVISKNRAFYAMNLSRSDEEGLTKRGIVASNFISPIKEIFAVKRETLLNLGPIDDIPFSQLEFSLKLLEMGKRTVILPYFIATFEEPITPVETDSHKAKRDLTSKELSRILTKYKGFIVNDADLFFNPTLNFSLNDFEY</sequence>
<dbReference type="EMBL" id="DRUY01000189">
    <property type="protein sequence ID" value="HHI66026.1"/>
    <property type="molecule type" value="Genomic_DNA"/>
</dbReference>
<organism evidence="1">
    <name type="scientific">Thermodesulfobium narugense</name>
    <dbReference type="NCBI Taxonomy" id="184064"/>
    <lineage>
        <taxon>Bacteria</taxon>
        <taxon>Pseudomonadati</taxon>
        <taxon>Thermodesulfobiota</taxon>
        <taxon>Thermodesulfobiia</taxon>
        <taxon>Thermodesulfobiales</taxon>
        <taxon>Thermodesulfobiaceae</taxon>
        <taxon>Thermodesulfobium</taxon>
    </lineage>
</organism>